<evidence type="ECO:0000256" key="2">
    <source>
        <dbReference type="ARBA" id="ARBA00022516"/>
    </source>
</evidence>
<dbReference type="PRINTS" id="PR00081">
    <property type="entry name" value="GDHRDH"/>
</dbReference>
<evidence type="ECO:0000256" key="1">
    <source>
        <dbReference type="ARBA" id="ARBA00005194"/>
    </source>
</evidence>
<feature type="transmembrane region" description="Helical" evidence="14">
    <location>
        <begin position="25"/>
        <end position="45"/>
    </location>
</feature>
<dbReference type="InterPro" id="IPR027533">
    <property type="entry name" value="3_ketoreductase_fungal"/>
</dbReference>
<keyword evidence="9 12" id="KW-0443">Lipid metabolism</keyword>
<dbReference type="HAMAP" id="MF_03107">
    <property type="entry name" value="3_ketoreductase"/>
    <property type="match status" value="1"/>
</dbReference>
<evidence type="ECO:0000256" key="6">
    <source>
        <dbReference type="ARBA" id="ARBA00022857"/>
    </source>
</evidence>
<evidence type="ECO:0000256" key="10">
    <source>
        <dbReference type="ARBA" id="ARBA00023136"/>
    </source>
</evidence>
<feature type="binding site" evidence="12">
    <location>
        <position position="213"/>
    </location>
    <ligand>
        <name>substrate</name>
    </ligand>
</feature>
<comment type="similarity">
    <text evidence="12 13">Belongs to the short-chain dehydrogenases/reductases (SDR) family.</text>
</comment>
<dbReference type="AlphaFoldDB" id="A0A066W7J7"/>
<evidence type="ECO:0000313" key="16">
    <source>
        <dbReference type="Proteomes" id="UP000027361"/>
    </source>
</evidence>
<dbReference type="Proteomes" id="UP000027361">
    <property type="component" value="Unassembled WGS sequence"/>
</dbReference>
<dbReference type="FunCoup" id="A0A066W7J7">
    <property type="interactions" value="364"/>
</dbReference>
<evidence type="ECO:0000256" key="9">
    <source>
        <dbReference type="ARBA" id="ARBA00023098"/>
    </source>
</evidence>
<accession>A0A066W7J7</accession>
<name>A0A066W7J7_TILAU</name>
<dbReference type="PIRSF" id="PIRSF000126">
    <property type="entry name" value="11-beta-HSD1"/>
    <property type="match status" value="1"/>
</dbReference>
<dbReference type="Pfam" id="PF00106">
    <property type="entry name" value="adh_short"/>
    <property type="match status" value="1"/>
</dbReference>
<dbReference type="OMA" id="HAVINQM"/>
<dbReference type="UniPathway" id="UPA00094"/>
<evidence type="ECO:0000256" key="7">
    <source>
        <dbReference type="ARBA" id="ARBA00022989"/>
    </source>
</evidence>
<keyword evidence="6 12" id="KW-0521">NADP</keyword>
<comment type="caution">
    <text evidence="15">The sequence shown here is derived from an EMBL/GenBank/DDBJ whole genome shotgun (WGS) entry which is preliminary data.</text>
</comment>
<proteinExistence type="inferred from homology"/>
<keyword evidence="4 12" id="KW-0256">Endoplasmic reticulum</keyword>
<dbReference type="PROSITE" id="PS00061">
    <property type="entry name" value="ADH_SHORT"/>
    <property type="match status" value="1"/>
</dbReference>
<keyword evidence="16" id="KW-1185">Reference proteome</keyword>
<dbReference type="PANTHER" id="PTHR43086:SF2">
    <property type="entry name" value="HYDROXYSTEROID DEHYDROGENASE-LIKE PROTEIN 1"/>
    <property type="match status" value="1"/>
</dbReference>
<evidence type="ECO:0000256" key="8">
    <source>
        <dbReference type="ARBA" id="ARBA00023002"/>
    </source>
</evidence>
<dbReference type="OrthoDB" id="5545019at2759"/>
<dbReference type="PRINTS" id="PR00080">
    <property type="entry name" value="SDRFAMILY"/>
</dbReference>
<dbReference type="HOGENOM" id="CLU_010194_38_0_1"/>
<evidence type="ECO:0000256" key="13">
    <source>
        <dbReference type="RuleBase" id="RU000363"/>
    </source>
</evidence>
<evidence type="ECO:0000256" key="5">
    <source>
        <dbReference type="ARBA" id="ARBA00022832"/>
    </source>
</evidence>
<comment type="pathway">
    <text evidence="1">Lipid metabolism; fatty acid biosynthesis.</text>
</comment>
<keyword evidence="8 12" id="KW-0560">Oxidoreductase</keyword>
<evidence type="ECO:0000256" key="14">
    <source>
        <dbReference type="SAM" id="Phobius"/>
    </source>
</evidence>
<dbReference type="GeneID" id="25262855"/>
<protein>
    <recommendedName>
        <fullName evidence="12">Very-long-chain 3-oxoacyl-CoA reductase</fullName>
        <ecNumber evidence="12">1.1.1.330</ecNumber>
    </recommendedName>
    <alternativeName>
        <fullName evidence="12">3-ketoacyl-CoA reductase</fullName>
        <shortName evidence="12">3-ketoreductase</shortName>
        <shortName evidence="12">KAR</shortName>
    </alternativeName>
    <alternativeName>
        <fullName evidence="12">Microsomal beta-keto-reductase</fullName>
    </alternativeName>
</protein>
<evidence type="ECO:0000256" key="12">
    <source>
        <dbReference type="HAMAP-Rule" id="MF_03107"/>
    </source>
</evidence>
<keyword evidence="3 12" id="KW-0812">Transmembrane</keyword>
<evidence type="ECO:0000313" key="15">
    <source>
        <dbReference type="EMBL" id="KDN49917.1"/>
    </source>
</evidence>
<organism evidence="15 16">
    <name type="scientific">Tilletiaria anomala (strain ATCC 24038 / CBS 436.72 / UBC 951)</name>
    <dbReference type="NCBI Taxonomy" id="1037660"/>
    <lineage>
        <taxon>Eukaryota</taxon>
        <taxon>Fungi</taxon>
        <taxon>Dikarya</taxon>
        <taxon>Basidiomycota</taxon>
        <taxon>Ustilaginomycotina</taxon>
        <taxon>Exobasidiomycetes</taxon>
        <taxon>Georgefischeriales</taxon>
        <taxon>Tilletiariaceae</taxon>
        <taxon>Tilletiaria</taxon>
    </lineage>
</organism>
<dbReference type="STRING" id="1037660.A0A066W7J7"/>
<gene>
    <name evidence="15" type="ORF">K437DRAFT_233725</name>
</gene>
<comment type="function">
    <text evidence="12">Component of the microsomal membrane bound fatty acid elongation system, which produces the 26-carbon very long-chain fatty acids (VLCFA) from palmitate. Catalyzes the reduction of the 3-ketoacyl-CoA intermediate that is formed in each cycle of fatty acid elongation. VLCFAs serve as precursors for ceramide and sphingolipids.</text>
</comment>
<keyword evidence="10 12" id="KW-0472">Membrane</keyword>
<dbReference type="EC" id="1.1.1.330" evidence="12"/>
<dbReference type="GO" id="GO:0005789">
    <property type="term" value="C:endoplasmic reticulum membrane"/>
    <property type="evidence" value="ECO:0007669"/>
    <property type="project" value="UniProtKB-SubCell"/>
</dbReference>
<keyword evidence="7 12" id="KW-1133">Transmembrane helix</keyword>
<comment type="subcellular location">
    <subcellularLocation>
        <location evidence="12">Endoplasmic reticulum membrane</location>
        <topology evidence="12">Single-pass membrane protein</topology>
    </subcellularLocation>
</comment>
<keyword evidence="2 12" id="KW-0444">Lipid biosynthesis</keyword>
<sequence length="348" mass="37591">MSGHLRQFDSLLQPLGLRVDDWLTLPLPLLILAIVGGISILISLCRFIRVLLNVYVVPGKPVASFKVKNAPNGTWAVVTGATDGIGREFALQLAKKGFNIFLASRTPDKLDKVAGEIESASPGIKTKVQAIDFSAADVKAYDDLKRALSGLDIGVLINNVGKSHDSAVYFHETSEEEMESIVEINVNATLRVTRIVLPGMIGRKRGLILNMGSFAGAFPTPLLATYSGSKAFLIGWTQAVAEEVRSKGVTVQLLNTYFVVSAMSKIRRPSAMVPTPKAYVAKALASVGKQGGAVGRLHNNTPWPAHALLDWAISYIVPQSVMFSQSRKMQLAIKKRAEAKKARAAKTQ</sequence>
<comment type="catalytic activity">
    <reaction evidence="12">
        <text>a very-long-chain (3R)-3-hydroxyacyl-CoA + NADP(+) = a very-long-chain 3-oxoacyl-CoA + NADPH + H(+)</text>
        <dbReference type="Rhea" id="RHEA:48680"/>
        <dbReference type="ChEBI" id="CHEBI:15378"/>
        <dbReference type="ChEBI" id="CHEBI:57783"/>
        <dbReference type="ChEBI" id="CHEBI:58349"/>
        <dbReference type="ChEBI" id="CHEBI:85440"/>
        <dbReference type="ChEBI" id="CHEBI:90725"/>
        <dbReference type="EC" id="1.1.1.330"/>
    </reaction>
</comment>
<dbReference type="FunFam" id="3.40.50.720:FF:000137">
    <property type="entry name" value="Hydroxysteroid (17-beta) dehydrogenase 3"/>
    <property type="match status" value="1"/>
</dbReference>
<dbReference type="RefSeq" id="XP_013244431.1">
    <property type="nucleotide sequence ID" value="XM_013388977.1"/>
</dbReference>
<dbReference type="EMBL" id="JMSN01000020">
    <property type="protein sequence ID" value="KDN49917.1"/>
    <property type="molecule type" value="Genomic_DNA"/>
</dbReference>
<evidence type="ECO:0000256" key="11">
    <source>
        <dbReference type="ARBA" id="ARBA00023160"/>
    </source>
</evidence>
<keyword evidence="5 12" id="KW-0276">Fatty acid metabolism</keyword>
<dbReference type="InParanoid" id="A0A066W7J7"/>
<dbReference type="SUPFAM" id="SSF51735">
    <property type="entry name" value="NAD(P)-binding Rossmann-fold domains"/>
    <property type="match status" value="1"/>
</dbReference>
<dbReference type="GO" id="GO:0030497">
    <property type="term" value="P:fatty acid elongation"/>
    <property type="evidence" value="ECO:0007669"/>
    <property type="project" value="UniProtKB-UniRule"/>
</dbReference>
<keyword evidence="11 12" id="KW-0275">Fatty acid biosynthesis</keyword>
<evidence type="ECO:0000256" key="3">
    <source>
        <dbReference type="ARBA" id="ARBA00022692"/>
    </source>
</evidence>
<feature type="active site" description="Proton acceptor" evidence="12">
    <location>
        <position position="226"/>
    </location>
</feature>
<dbReference type="InterPro" id="IPR020904">
    <property type="entry name" value="Sc_DH/Rdtase_CS"/>
</dbReference>
<dbReference type="Gene3D" id="3.40.50.720">
    <property type="entry name" value="NAD(P)-binding Rossmann-like Domain"/>
    <property type="match status" value="1"/>
</dbReference>
<evidence type="ECO:0000256" key="4">
    <source>
        <dbReference type="ARBA" id="ARBA00022824"/>
    </source>
</evidence>
<dbReference type="InterPro" id="IPR002347">
    <property type="entry name" value="SDR_fam"/>
</dbReference>
<dbReference type="GO" id="GO:0141040">
    <property type="term" value="F:very-long-chain 3-oxoacyl-CoA reductase activity"/>
    <property type="evidence" value="ECO:0007669"/>
    <property type="project" value="UniProtKB-EC"/>
</dbReference>
<reference evidence="15 16" key="1">
    <citation type="submission" date="2014-05" db="EMBL/GenBank/DDBJ databases">
        <title>Draft genome sequence of a rare smut relative, Tilletiaria anomala UBC 951.</title>
        <authorList>
            <consortium name="DOE Joint Genome Institute"/>
            <person name="Toome M."/>
            <person name="Kuo A."/>
            <person name="Henrissat B."/>
            <person name="Lipzen A."/>
            <person name="Tritt A."/>
            <person name="Yoshinaga Y."/>
            <person name="Zane M."/>
            <person name="Barry K."/>
            <person name="Grigoriev I.V."/>
            <person name="Spatafora J.W."/>
            <person name="Aimea M.C."/>
        </authorList>
    </citation>
    <scope>NUCLEOTIDE SEQUENCE [LARGE SCALE GENOMIC DNA]</scope>
    <source>
        <strain evidence="15 16">UBC 951</strain>
    </source>
</reference>
<dbReference type="PANTHER" id="PTHR43086">
    <property type="entry name" value="VERY-LONG-CHAIN 3-OXOOACYL-COA REDUCTASE"/>
    <property type="match status" value="1"/>
</dbReference>
<dbReference type="InterPro" id="IPR036291">
    <property type="entry name" value="NAD(P)-bd_dom_sf"/>
</dbReference>
<dbReference type="CDD" id="cd05356">
    <property type="entry name" value="17beta-HSD1_like_SDR_c"/>
    <property type="match status" value="1"/>
</dbReference>
<dbReference type="GO" id="GO:0045703">
    <property type="term" value="F:ketoreductase activity"/>
    <property type="evidence" value="ECO:0007669"/>
    <property type="project" value="UniProtKB-UniRule"/>
</dbReference>